<dbReference type="EMBL" id="PHHA01000006">
    <property type="protein sequence ID" value="PJG85809.1"/>
    <property type="molecule type" value="Genomic_DNA"/>
</dbReference>
<evidence type="ECO:0000313" key="2">
    <source>
        <dbReference type="Proteomes" id="UP000229329"/>
    </source>
</evidence>
<proteinExistence type="predicted"/>
<dbReference type="AlphaFoldDB" id="A0A2M8S3T1"/>
<organism evidence="1 2">
    <name type="scientific">Conservatibacter flavescens</name>
    <dbReference type="NCBI Taxonomy" id="28161"/>
    <lineage>
        <taxon>Bacteria</taxon>
        <taxon>Pseudomonadati</taxon>
        <taxon>Pseudomonadota</taxon>
        <taxon>Gammaproteobacteria</taxon>
        <taxon>Pasteurellales</taxon>
        <taxon>Pasteurellaceae</taxon>
        <taxon>Conservatibacter</taxon>
    </lineage>
</organism>
<protein>
    <recommendedName>
        <fullName evidence="3">DUF2806 domain-containing protein</fullName>
    </recommendedName>
</protein>
<keyword evidence="2" id="KW-1185">Reference proteome</keyword>
<dbReference type="InterPro" id="IPR021254">
    <property type="entry name" value="DUF2806"/>
</dbReference>
<evidence type="ECO:0008006" key="3">
    <source>
        <dbReference type="Google" id="ProtNLM"/>
    </source>
</evidence>
<reference evidence="1 2" key="1">
    <citation type="submission" date="2017-11" db="EMBL/GenBank/DDBJ databases">
        <title>Reclassification of Bisgaard taxon 7 as Conservatibacter flavescens gen. nov., sp. nov.</title>
        <authorList>
            <person name="Christensen H."/>
        </authorList>
    </citation>
    <scope>NUCLEOTIDE SEQUENCE [LARGE SCALE GENOMIC DNA]</scope>
    <source>
        <strain evidence="1 2">7_4</strain>
    </source>
</reference>
<evidence type="ECO:0000313" key="1">
    <source>
        <dbReference type="EMBL" id="PJG85809.1"/>
    </source>
</evidence>
<dbReference type="Pfam" id="PF10987">
    <property type="entry name" value="DUF2806"/>
    <property type="match status" value="1"/>
</dbReference>
<gene>
    <name evidence="1" type="ORF">CVP05_04495</name>
</gene>
<sequence length="345" mass="39647">MDFARFLRNLTDCCWGNRENIEAYMGDLNFSPVNVKCDLTPLIQSIPNGVSKIFDLAFGKMVAKREAAKKLIEAQTERQSRLIVDGKASLDKNGNFLNFEEAKSDNIQQCLEYAITEALNKDIEPSDESVSQTFFNKWRDYAQSIDEDSLKQFWGRILVEEVYKPNTIDLRVLNTLSMLSSEEARIFNDSIQYIIFDEFLVVDFIPSQNRHRIIEALYSIGAIYNMPKSGLRLGSKLSRFKNELHNYHFFYHQKNNFCITFDVEDSVDDDGQGISLELLELTTIGKKLYELAICIDKQLSISLAKDITKDMLNKIDSNKASKIISINVYRLKNQTVTDNLFSKTL</sequence>
<accession>A0A2M8S3T1</accession>
<dbReference type="RefSeq" id="WP_100288389.1">
    <property type="nucleotide sequence ID" value="NZ_PHHA01000006.1"/>
</dbReference>
<comment type="caution">
    <text evidence="1">The sequence shown here is derived from an EMBL/GenBank/DDBJ whole genome shotgun (WGS) entry which is preliminary data.</text>
</comment>
<name>A0A2M8S3T1_9PAST</name>
<dbReference type="OrthoDB" id="886161at2"/>
<dbReference type="Proteomes" id="UP000229329">
    <property type="component" value="Unassembled WGS sequence"/>
</dbReference>